<feature type="domain" description="CobW C-terminal" evidence="1">
    <location>
        <begin position="212"/>
        <end position="307"/>
    </location>
</feature>
<accession>A0A0B4CRV1</accession>
<sequence length="344" mass="37021">MLPSPLIVAGVCTPERRRYAAGLAVATQRGLLRISTRDDAAAPTPDQPVTIALTRDRRDVERFVIDAGIDVDVLHLDIVTRTPSAPIVCVVDARHMLDDLRDPSPLDEHGGPGDGDSGARARRAVTLLEAATLVSIVRWEHVTTAELSMLMALASHLAPRARVRLSRGPGEDIRALIDSAPSAVDEGPVLERAGWVRVLNDEHDPYMTDPRVNTVRYERLRPFHPSRLAAALDEIDTGRFGLLLRSAGFCRIATRPGILARWNQVGSAMWIDPQDAGAEAALTAQDIALTGLDLITGAVMATLDEALLTDAELEAGAAAWAAFPDPLPDWPALAEDPLPRDPSA</sequence>
<dbReference type="EMBL" id="JWSZ01000005">
    <property type="protein sequence ID" value="KIC59152.1"/>
    <property type="molecule type" value="Genomic_DNA"/>
</dbReference>
<dbReference type="PANTHER" id="PTHR43603:SF1">
    <property type="entry name" value="ZINC-REGULATED GTPASE METALLOPROTEIN ACTIVATOR 1"/>
    <property type="match status" value="1"/>
</dbReference>
<organism evidence="2 3">
    <name type="scientific">Microbacterium hominis</name>
    <dbReference type="NCBI Taxonomy" id="162426"/>
    <lineage>
        <taxon>Bacteria</taxon>
        <taxon>Bacillati</taxon>
        <taxon>Actinomycetota</taxon>
        <taxon>Actinomycetes</taxon>
        <taxon>Micrococcales</taxon>
        <taxon>Microbacteriaceae</taxon>
        <taxon>Microbacterium</taxon>
    </lineage>
</organism>
<comment type="caution">
    <text evidence="2">The sequence shown here is derived from an EMBL/GenBank/DDBJ whole genome shotgun (WGS) entry which is preliminary data.</text>
</comment>
<proteinExistence type="predicted"/>
<name>A0A0B4CRV1_9MICO</name>
<evidence type="ECO:0000313" key="3">
    <source>
        <dbReference type="Proteomes" id="UP000031202"/>
    </source>
</evidence>
<evidence type="ECO:0000259" key="1">
    <source>
        <dbReference type="SMART" id="SM00833"/>
    </source>
</evidence>
<protein>
    <submittedName>
        <fullName evidence="2">Cobalamin biosynthesis protein CobW</fullName>
    </submittedName>
</protein>
<dbReference type="SMART" id="SM00833">
    <property type="entry name" value="CobW_C"/>
    <property type="match status" value="1"/>
</dbReference>
<dbReference type="RefSeq" id="WP_039413564.1">
    <property type="nucleotide sequence ID" value="NZ_JWSZ01000005.1"/>
</dbReference>
<dbReference type="Proteomes" id="UP000031202">
    <property type="component" value="Unassembled WGS sequence"/>
</dbReference>
<dbReference type="InterPro" id="IPR011629">
    <property type="entry name" value="CobW-like_C"/>
</dbReference>
<reference evidence="2 3" key="1">
    <citation type="submission" date="2014-12" db="EMBL/GenBank/DDBJ databases">
        <title>Genome sequencing of Microbacterium hominis TPW29.</title>
        <authorList>
            <person name="Tan P.W."/>
            <person name="Chan K.-G."/>
        </authorList>
    </citation>
    <scope>NUCLEOTIDE SEQUENCE [LARGE SCALE GENOMIC DNA]</scope>
    <source>
        <strain evidence="2 3">TPW29</strain>
    </source>
</reference>
<dbReference type="Pfam" id="PF07683">
    <property type="entry name" value="CobW_C"/>
    <property type="match status" value="1"/>
</dbReference>
<dbReference type="InterPro" id="IPR051927">
    <property type="entry name" value="Zn_Chap_cDPG_Synth"/>
</dbReference>
<gene>
    <name evidence="2" type="ORF">RM52_04585</name>
</gene>
<evidence type="ECO:0000313" key="2">
    <source>
        <dbReference type="EMBL" id="KIC59152.1"/>
    </source>
</evidence>
<dbReference type="AlphaFoldDB" id="A0A0B4CRV1"/>
<dbReference type="PANTHER" id="PTHR43603">
    <property type="entry name" value="COBW DOMAIN-CONTAINING PROTEIN DDB_G0274527"/>
    <property type="match status" value="1"/>
</dbReference>